<dbReference type="AlphaFoldDB" id="A0A9P7FDU1"/>
<keyword evidence="7" id="KW-1185">Reference proteome</keyword>
<dbReference type="RefSeq" id="XP_041296537.1">
    <property type="nucleotide sequence ID" value="XM_041443718.1"/>
</dbReference>
<evidence type="ECO:0000256" key="1">
    <source>
        <dbReference type="ARBA" id="ARBA00022574"/>
    </source>
</evidence>
<reference evidence="6" key="1">
    <citation type="journal article" date="2020" name="New Phytol.">
        <title>Comparative genomics reveals dynamic genome evolution in host specialist ectomycorrhizal fungi.</title>
        <authorList>
            <person name="Lofgren L.A."/>
            <person name="Nguyen N.H."/>
            <person name="Vilgalys R."/>
            <person name="Ruytinx J."/>
            <person name="Liao H.L."/>
            <person name="Branco S."/>
            <person name="Kuo A."/>
            <person name="LaButti K."/>
            <person name="Lipzen A."/>
            <person name="Andreopoulos W."/>
            <person name="Pangilinan J."/>
            <person name="Riley R."/>
            <person name="Hundley H."/>
            <person name="Na H."/>
            <person name="Barry K."/>
            <person name="Grigoriev I.V."/>
            <person name="Stajich J.E."/>
            <person name="Kennedy P.G."/>
        </authorList>
    </citation>
    <scope>NUCLEOTIDE SEQUENCE</scope>
    <source>
        <strain evidence="6">FC423</strain>
    </source>
</reference>
<organism evidence="6 7">
    <name type="scientific">Suillus discolor</name>
    <dbReference type="NCBI Taxonomy" id="1912936"/>
    <lineage>
        <taxon>Eukaryota</taxon>
        <taxon>Fungi</taxon>
        <taxon>Dikarya</taxon>
        <taxon>Basidiomycota</taxon>
        <taxon>Agaricomycotina</taxon>
        <taxon>Agaricomycetes</taxon>
        <taxon>Agaricomycetidae</taxon>
        <taxon>Boletales</taxon>
        <taxon>Suillineae</taxon>
        <taxon>Suillaceae</taxon>
        <taxon>Suillus</taxon>
    </lineage>
</organism>
<dbReference type="PANTHER" id="PTHR10856">
    <property type="entry name" value="CORONIN"/>
    <property type="match status" value="1"/>
</dbReference>
<dbReference type="Pfam" id="PF00400">
    <property type="entry name" value="WD40"/>
    <property type="match status" value="1"/>
</dbReference>
<dbReference type="PROSITE" id="PS50082">
    <property type="entry name" value="WD_REPEATS_2"/>
    <property type="match status" value="1"/>
</dbReference>
<dbReference type="SMART" id="SM00320">
    <property type="entry name" value="WD40"/>
    <property type="match status" value="2"/>
</dbReference>
<evidence type="ECO:0000256" key="2">
    <source>
        <dbReference type="ARBA" id="ARBA00022737"/>
    </source>
</evidence>
<dbReference type="EMBL" id="JABBWM010000009">
    <property type="protein sequence ID" value="KAG2114589.1"/>
    <property type="molecule type" value="Genomic_DNA"/>
</dbReference>
<feature type="domain" description="DUF1899" evidence="5">
    <location>
        <begin position="2"/>
        <end position="40"/>
    </location>
</feature>
<keyword evidence="2 4" id="KW-0677">Repeat</keyword>
<dbReference type="Gene3D" id="2.130.10.10">
    <property type="entry name" value="YVTN repeat-like/Quinoprotein amine dehydrogenase"/>
    <property type="match status" value="1"/>
</dbReference>
<dbReference type="InterPro" id="IPR001680">
    <property type="entry name" value="WD40_rpt"/>
</dbReference>
<dbReference type="GO" id="GO:0051015">
    <property type="term" value="F:actin filament binding"/>
    <property type="evidence" value="ECO:0007669"/>
    <property type="project" value="TreeGrafter"/>
</dbReference>
<evidence type="ECO:0000256" key="3">
    <source>
        <dbReference type="PROSITE-ProRule" id="PRU00221"/>
    </source>
</evidence>
<evidence type="ECO:0000313" key="7">
    <source>
        <dbReference type="Proteomes" id="UP000823399"/>
    </source>
</evidence>
<dbReference type="SUPFAM" id="SSF50978">
    <property type="entry name" value="WD40 repeat-like"/>
    <property type="match status" value="1"/>
</dbReference>
<dbReference type="OrthoDB" id="1850764at2759"/>
<dbReference type="InterPro" id="IPR015048">
    <property type="entry name" value="DUF1899"/>
</dbReference>
<sequence>MKVSGSTWDTNLVSASGHYISVNWNAFGGGPFTILPLPSTFAAIPNFPYKLPEVIPLACSHTAPILDTDWSPHNDFIIALGGEDSKVMIWKVESSAFEDWGQDHWVPVNFDPVAHINASPHKIGQVLFHLTTSNILISASSEYTVKLWDFADTDHTRSVLTRHKDTIQHLAFNPAGTPMTMTCRD</sequence>
<keyword evidence="1 3" id="KW-0853">WD repeat</keyword>
<evidence type="ECO:0000259" key="5">
    <source>
        <dbReference type="Pfam" id="PF08953"/>
    </source>
</evidence>
<dbReference type="InterPro" id="IPR036322">
    <property type="entry name" value="WD40_repeat_dom_sf"/>
</dbReference>
<accession>A0A9P7FDU1</accession>
<dbReference type="GO" id="GO:0007015">
    <property type="term" value="P:actin filament organization"/>
    <property type="evidence" value="ECO:0007669"/>
    <property type="project" value="TreeGrafter"/>
</dbReference>
<name>A0A9P7FDU1_9AGAM</name>
<proteinExistence type="inferred from homology"/>
<dbReference type="InterPro" id="IPR015505">
    <property type="entry name" value="Coronin"/>
</dbReference>
<gene>
    <name evidence="6" type="ORF">F5147DRAFT_821859</name>
</gene>
<comment type="similarity">
    <text evidence="4">Belongs to the WD repeat coronin family.</text>
</comment>
<feature type="repeat" description="WD" evidence="3">
    <location>
        <begin position="58"/>
        <end position="94"/>
    </location>
</feature>
<protein>
    <recommendedName>
        <fullName evidence="4">Coronin</fullName>
    </recommendedName>
</protein>
<dbReference type="Pfam" id="PF08953">
    <property type="entry name" value="DUF1899"/>
    <property type="match status" value="1"/>
</dbReference>
<feature type="non-terminal residue" evidence="6">
    <location>
        <position position="185"/>
    </location>
</feature>
<dbReference type="InterPro" id="IPR015943">
    <property type="entry name" value="WD40/YVTN_repeat-like_dom_sf"/>
</dbReference>
<comment type="caution">
    <text evidence="6">The sequence shown here is derived from an EMBL/GenBank/DDBJ whole genome shotgun (WGS) entry which is preliminary data.</text>
</comment>
<dbReference type="PANTHER" id="PTHR10856:SF0">
    <property type="entry name" value="CORONIN"/>
    <property type="match status" value="1"/>
</dbReference>
<evidence type="ECO:0000313" key="6">
    <source>
        <dbReference type="EMBL" id="KAG2114589.1"/>
    </source>
</evidence>
<evidence type="ECO:0000256" key="4">
    <source>
        <dbReference type="RuleBase" id="RU280818"/>
    </source>
</evidence>
<dbReference type="GeneID" id="64705977"/>
<dbReference type="Proteomes" id="UP000823399">
    <property type="component" value="Unassembled WGS sequence"/>
</dbReference>